<keyword evidence="5" id="KW-0255">Endonuclease</keyword>
<dbReference type="EMBL" id="QASN01000021">
    <property type="protein sequence ID" value="PTU72836.1"/>
    <property type="molecule type" value="Genomic_DNA"/>
</dbReference>
<accession>A0A2T5P513</accession>
<proteinExistence type="inferred from homology"/>
<keyword evidence="4" id="KW-0732">Signal</keyword>
<sequence length="218" mass="24336">MRVSAIVFSFLAASAATSLHAGGQNVISDPDEASRTFWGTVYASGGSTLYCGKAFKDDENGALTASHIYNVKQIKSALRCLTDSQCAVKTPQYVFMVADLHNLYPVLTSMEDARRNAIFGELGEQGRKPNDLGCDTRATYHVIEPRDAVKGDIARAFFYMHQEYRLPIAKELEVLKRWHQMDPPDDDEKARNARISMLQGTRNRFIDDPKLAEQLTGE</sequence>
<feature type="signal peptide" evidence="4">
    <location>
        <begin position="1"/>
        <end position="21"/>
    </location>
</feature>
<organism evidence="5 6">
    <name type="scientific">Pseudomonas mangrovi</name>
    <dbReference type="NCBI Taxonomy" id="2161748"/>
    <lineage>
        <taxon>Bacteria</taxon>
        <taxon>Pseudomonadati</taxon>
        <taxon>Pseudomonadota</taxon>
        <taxon>Gammaproteobacteria</taxon>
        <taxon>Pseudomonadales</taxon>
        <taxon>Pseudomonadaceae</taxon>
        <taxon>Pseudomonas</taxon>
    </lineage>
</organism>
<evidence type="ECO:0000313" key="6">
    <source>
        <dbReference type="Proteomes" id="UP000244064"/>
    </source>
</evidence>
<dbReference type="RefSeq" id="WP_108108427.1">
    <property type="nucleotide sequence ID" value="NZ_QASN01000021.1"/>
</dbReference>
<comment type="similarity">
    <text evidence="1">Belongs to the EndA/NucM nuclease family.</text>
</comment>
<evidence type="ECO:0000256" key="3">
    <source>
        <dbReference type="ARBA" id="ARBA00022801"/>
    </source>
</evidence>
<comment type="caution">
    <text evidence="5">The sequence shown here is derived from an EMBL/GenBank/DDBJ whole genome shotgun (WGS) entry which is preliminary data.</text>
</comment>
<dbReference type="GO" id="GO:0004519">
    <property type="term" value="F:endonuclease activity"/>
    <property type="evidence" value="ECO:0007669"/>
    <property type="project" value="UniProtKB-KW"/>
</dbReference>
<evidence type="ECO:0000313" key="5">
    <source>
        <dbReference type="EMBL" id="PTU72836.1"/>
    </source>
</evidence>
<dbReference type="Pfam" id="PF04231">
    <property type="entry name" value="Endonuclease_1"/>
    <property type="match status" value="1"/>
</dbReference>
<keyword evidence="2" id="KW-0540">Nuclease</keyword>
<dbReference type="GO" id="GO:0016787">
    <property type="term" value="F:hydrolase activity"/>
    <property type="evidence" value="ECO:0007669"/>
    <property type="project" value="UniProtKB-KW"/>
</dbReference>
<dbReference type="AlphaFoldDB" id="A0A2T5P513"/>
<dbReference type="SUPFAM" id="SSF54060">
    <property type="entry name" value="His-Me finger endonucleases"/>
    <property type="match status" value="1"/>
</dbReference>
<dbReference type="InterPro" id="IPR007346">
    <property type="entry name" value="Endonuclease-I"/>
</dbReference>
<dbReference type="Proteomes" id="UP000244064">
    <property type="component" value="Unassembled WGS sequence"/>
</dbReference>
<gene>
    <name evidence="5" type="ORF">DBO85_16370</name>
</gene>
<feature type="chain" id="PRO_5015580410" evidence="4">
    <location>
        <begin position="22"/>
        <end position="218"/>
    </location>
</feature>
<evidence type="ECO:0000256" key="4">
    <source>
        <dbReference type="SAM" id="SignalP"/>
    </source>
</evidence>
<dbReference type="InterPro" id="IPR044925">
    <property type="entry name" value="His-Me_finger_sf"/>
</dbReference>
<protein>
    <submittedName>
        <fullName evidence="5">Endonuclease I</fullName>
    </submittedName>
</protein>
<dbReference type="PANTHER" id="PTHR33607:SF2">
    <property type="entry name" value="ENDONUCLEASE-1"/>
    <property type="match status" value="1"/>
</dbReference>
<evidence type="ECO:0000256" key="2">
    <source>
        <dbReference type="ARBA" id="ARBA00022722"/>
    </source>
</evidence>
<reference evidence="5 6" key="1">
    <citation type="submission" date="2018-04" db="EMBL/GenBank/DDBJ databases">
        <title>Pseudomonas sp. nov., isolated from mangrove soil.</title>
        <authorList>
            <person name="Chen C."/>
        </authorList>
    </citation>
    <scope>NUCLEOTIDE SEQUENCE [LARGE SCALE GENOMIC DNA]</scope>
    <source>
        <strain evidence="5 6">TC-11</strain>
    </source>
</reference>
<dbReference type="PANTHER" id="PTHR33607">
    <property type="entry name" value="ENDONUCLEASE-1"/>
    <property type="match status" value="1"/>
</dbReference>
<keyword evidence="3" id="KW-0378">Hydrolase</keyword>
<name>A0A2T5P513_9PSED</name>
<dbReference type="OrthoDB" id="9800417at2"/>
<keyword evidence="6" id="KW-1185">Reference proteome</keyword>
<evidence type="ECO:0000256" key="1">
    <source>
        <dbReference type="ARBA" id="ARBA00006429"/>
    </source>
</evidence>